<evidence type="ECO:0000313" key="12">
    <source>
        <dbReference type="Proteomes" id="UP001339911"/>
    </source>
</evidence>
<dbReference type="PROSITE" id="PS51918">
    <property type="entry name" value="RADICAL_SAM"/>
    <property type="match status" value="1"/>
</dbReference>
<dbReference type="InterPro" id="IPR007197">
    <property type="entry name" value="rSAM"/>
</dbReference>
<dbReference type="InterPro" id="IPR058240">
    <property type="entry name" value="rSAM_sf"/>
</dbReference>
<evidence type="ECO:0000256" key="2">
    <source>
        <dbReference type="ARBA" id="ARBA00022603"/>
    </source>
</evidence>
<reference evidence="11 12" key="1">
    <citation type="submission" date="2024-01" db="EMBL/GenBank/DDBJ databases">
        <title>Genome insights into Plantactinospora veratri sp. nov.</title>
        <authorList>
            <person name="Wang L."/>
        </authorList>
    </citation>
    <scope>NUCLEOTIDE SEQUENCE [LARGE SCALE GENOMIC DNA]</scope>
    <source>
        <strain evidence="11 12">NEAU-FHS4</strain>
    </source>
</reference>
<dbReference type="Pfam" id="PF02310">
    <property type="entry name" value="B12-binding"/>
    <property type="match status" value="1"/>
</dbReference>
<dbReference type="PANTHER" id="PTHR43409:SF7">
    <property type="entry name" value="BLL1977 PROTEIN"/>
    <property type="match status" value="1"/>
</dbReference>
<evidence type="ECO:0000259" key="9">
    <source>
        <dbReference type="PROSITE" id="PS51332"/>
    </source>
</evidence>
<evidence type="ECO:0000313" key="11">
    <source>
        <dbReference type="EMBL" id="MEE6307432.1"/>
    </source>
</evidence>
<dbReference type="InterPro" id="IPR034466">
    <property type="entry name" value="Methyltransferase_Class_B"/>
</dbReference>
<keyword evidence="12" id="KW-1185">Reference proteome</keyword>
<feature type="domain" description="B12-binding" evidence="9">
    <location>
        <begin position="5"/>
        <end position="142"/>
    </location>
</feature>
<organism evidence="11 12">
    <name type="scientific">Plantactinospora veratri</name>
    <dbReference type="NCBI Taxonomy" id="1436122"/>
    <lineage>
        <taxon>Bacteria</taxon>
        <taxon>Bacillati</taxon>
        <taxon>Actinomycetota</taxon>
        <taxon>Actinomycetes</taxon>
        <taxon>Micromonosporales</taxon>
        <taxon>Micromonosporaceae</taxon>
        <taxon>Plantactinospora</taxon>
    </lineage>
</organism>
<comment type="caution">
    <text evidence="11">The sequence shown here is derived from an EMBL/GenBank/DDBJ whole genome shotgun (WGS) entry which is preliminary data.</text>
</comment>
<dbReference type="RefSeq" id="WP_331207733.1">
    <property type="nucleotide sequence ID" value="NZ_JAZGQL010000007.1"/>
</dbReference>
<dbReference type="SMART" id="SM00729">
    <property type="entry name" value="Elp3"/>
    <property type="match status" value="1"/>
</dbReference>
<evidence type="ECO:0000256" key="8">
    <source>
        <dbReference type="SAM" id="MobiDB-lite"/>
    </source>
</evidence>
<evidence type="ECO:0000256" key="5">
    <source>
        <dbReference type="ARBA" id="ARBA00022723"/>
    </source>
</evidence>
<feature type="compositionally biased region" description="Gly residues" evidence="8">
    <location>
        <begin position="468"/>
        <end position="480"/>
    </location>
</feature>
<feature type="region of interest" description="Disordered" evidence="8">
    <location>
        <begin position="459"/>
        <end position="480"/>
    </location>
</feature>
<dbReference type="InterPro" id="IPR006638">
    <property type="entry name" value="Elp3/MiaA/NifB-like_rSAM"/>
</dbReference>
<evidence type="ECO:0000256" key="3">
    <source>
        <dbReference type="ARBA" id="ARBA00022679"/>
    </source>
</evidence>
<name>A0ABU7SBV7_9ACTN</name>
<dbReference type="PROSITE" id="PS51332">
    <property type="entry name" value="B12_BINDING"/>
    <property type="match status" value="1"/>
</dbReference>
<comment type="cofactor">
    <cofactor evidence="1">
        <name>[4Fe-4S] cluster</name>
        <dbReference type="ChEBI" id="CHEBI:49883"/>
    </cofactor>
</comment>
<dbReference type="PANTHER" id="PTHR43409">
    <property type="entry name" value="ANAEROBIC MAGNESIUM-PROTOPORPHYRIN IX MONOMETHYL ESTER CYCLASE-RELATED"/>
    <property type="match status" value="1"/>
</dbReference>
<dbReference type="CDD" id="cd01335">
    <property type="entry name" value="Radical_SAM"/>
    <property type="match status" value="1"/>
</dbReference>
<evidence type="ECO:0000256" key="4">
    <source>
        <dbReference type="ARBA" id="ARBA00022691"/>
    </source>
</evidence>
<dbReference type="SUPFAM" id="SSF102114">
    <property type="entry name" value="Radical SAM enzymes"/>
    <property type="match status" value="1"/>
</dbReference>
<keyword evidence="5" id="KW-0479">Metal-binding</keyword>
<dbReference type="Pfam" id="PF04055">
    <property type="entry name" value="Radical_SAM"/>
    <property type="match status" value="1"/>
</dbReference>
<keyword evidence="3" id="KW-0808">Transferase</keyword>
<dbReference type="InterPro" id="IPR051198">
    <property type="entry name" value="BchE-like"/>
</dbReference>
<dbReference type="SFLD" id="SFLDS00029">
    <property type="entry name" value="Radical_SAM"/>
    <property type="match status" value="1"/>
</dbReference>
<dbReference type="InterPro" id="IPR023404">
    <property type="entry name" value="rSAM_horseshoe"/>
</dbReference>
<protein>
    <submittedName>
        <fullName evidence="11">Radical SAM protein</fullName>
    </submittedName>
</protein>
<dbReference type="Proteomes" id="UP001339911">
    <property type="component" value="Unassembled WGS sequence"/>
</dbReference>
<proteinExistence type="predicted"/>
<sequence length="480" mass="53338">MMSGERVVLFSDIRGREGYAKTFFPLSTLAVATVLRAHGLTVTIVDAQVDEDWPATLRGELSRCLFFGISALTGPSLSAALDAVTLARDVAPELPIVWGGYHATHNYRAIFGEGLADYIVRGVGEEAAVRLAEALRTTASGCREKLLDSIPSLVRRRNGELWVNPQRKLGSMRDIPPLDYTLLDVEAYLAENGRVLHTITSYGCPHGCSFCVEPTQSLRRWRGRDPRRVVDQFEQLVRTYRPRVLSLHDPNFSSSPQRVADIASEILRRGLRCSILCDMRARDVLRLAELTDLRRLREAGFDSVFLGLESGSDRMLTLLRKGSTAQDAIDACVLLDQAGITTLASFMHDIPGETAEDSEQTFELLDIIGALRQNRQRHHFFTPYPATPLFDQLAAEDHALGTRTQRQWAETGTYWGSSIWPGRAQFRRQVIDRLRRLGEKFPWAIDASGLPQLETPATAYAAPQGSARAGGTGREFQGRG</sequence>
<dbReference type="Gene3D" id="3.40.50.280">
    <property type="entry name" value="Cobalamin-binding domain"/>
    <property type="match status" value="1"/>
</dbReference>
<keyword evidence="6" id="KW-0408">Iron</keyword>
<evidence type="ECO:0000259" key="10">
    <source>
        <dbReference type="PROSITE" id="PS51918"/>
    </source>
</evidence>
<accession>A0ABU7SBV7</accession>
<keyword evidence="2" id="KW-0489">Methyltransferase</keyword>
<evidence type="ECO:0000256" key="6">
    <source>
        <dbReference type="ARBA" id="ARBA00023004"/>
    </source>
</evidence>
<dbReference type="SFLD" id="SFLDG01123">
    <property type="entry name" value="methyltransferase_(Class_B)"/>
    <property type="match status" value="1"/>
</dbReference>
<keyword evidence="4" id="KW-0949">S-adenosyl-L-methionine</keyword>
<dbReference type="SFLD" id="SFLDG01082">
    <property type="entry name" value="B12-binding_domain_containing"/>
    <property type="match status" value="1"/>
</dbReference>
<dbReference type="InterPro" id="IPR006158">
    <property type="entry name" value="Cobalamin-bd"/>
</dbReference>
<dbReference type="EMBL" id="JAZGQL010000007">
    <property type="protein sequence ID" value="MEE6307432.1"/>
    <property type="molecule type" value="Genomic_DNA"/>
</dbReference>
<feature type="domain" description="Radical SAM core" evidence="10">
    <location>
        <begin position="190"/>
        <end position="417"/>
    </location>
</feature>
<evidence type="ECO:0000256" key="1">
    <source>
        <dbReference type="ARBA" id="ARBA00001966"/>
    </source>
</evidence>
<dbReference type="Gene3D" id="3.80.30.20">
    <property type="entry name" value="tm_1862 like domain"/>
    <property type="match status" value="1"/>
</dbReference>
<gene>
    <name evidence="11" type="ORF">V1634_11410</name>
</gene>
<keyword evidence="7" id="KW-0411">Iron-sulfur</keyword>
<evidence type="ECO:0000256" key="7">
    <source>
        <dbReference type="ARBA" id="ARBA00023014"/>
    </source>
</evidence>